<dbReference type="Proteomes" id="UP001157961">
    <property type="component" value="Unassembled WGS sequence"/>
</dbReference>
<keyword evidence="3" id="KW-1185">Reference proteome</keyword>
<gene>
    <name evidence="2" type="ORF">SAMN06265373_10331</name>
</gene>
<evidence type="ECO:0008006" key="4">
    <source>
        <dbReference type="Google" id="ProtNLM"/>
    </source>
</evidence>
<evidence type="ECO:0000256" key="1">
    <source>
        <dbReference type="SAM" id="SignalP"/>
    </source>
</evidence>
<dbReference type="EMBL" id="FXTY01000003">
    <property type="protein sequence ID" value="SMP16188.1"/>
    <property type="molecule type" value="Genomic_DNA"/>
</dbReference>
<keyword evidence="1" id="KW-0732">Signal</keyword>
<name>A0ABY1NT44_9RHOB</name>
<evidence type="ECO:0000313" key="2">
    <source>
        <dbReference type="EMBL" id="SMP16188.1"/>
    </source>
</evidence>
<feature type="chain" id="PRO_5046328103" description="Outer membrane protein beta-barrel domain-containing protein" evidence="1">
    <location>
        <begin position="28"/>
        <end position="268"/>
    </location>
</feature>
<protein>
    <recommendedName>
        <fullName evidence="4">Outer membrane protein beta-barrel domain-containing protein</fullName>
    </recommendedName>
</protein>
<reference evidence="2 3" key="1">
    <citation type="submission" date="2017-05" db="EMBL/GenBank/DDBJ databases">
        <authorList>
            <person name="Varghese N."/>
            <person name="Submissions S."/>
        </authorList>
    </citation>
    <scope>NUCLEOTIDE SEQUENCE [LARGE SCALE GENOMIC DNA]</scope>
    <source>
        <strain evidence="2 3">DSM 29734</strain>
    </source>
</reference>
<sequence length="268" mass="28806">MERFSFRPLAAAACSALALTAPFSATAQSLPAPGQSENGWRHAIAAYMFAPVRTKGTSTINGNSVPIDLDLGDVLDLLDFAAAGRYEAWNNDFGLIFDANYVAIEADGNLPGPAGAAFDVTVRQKWLALLGAYRIANGTYGDNSRRYAVDLQGGVRYNNLKQEVNIGPAPTAGGDEGWWEPVVGARGMWRLNDKWTTIASVDVGGFGAGGNDLQVGANVGFDYQPWDNTAITFGYRYYSMDYSTTLSGGAFAYDTTQHGPYVGVKFFF</sequence>
<dbReference type="InterPro" id="IPR011250">
    <property type="entry name" value="OMP/PagP_B-barrel"/>
</dbReference>
<feature type="signal peptide" evidence="1">
    <location>
        <begin position="1"/>
        <end position="27"/>
    </location>
</feature>
<dbReference type="SUPFAM" id="SSF56925">
    <property type="entry name" value="OMPA-like"/>
    <property type="match status" value="1"/>
</dbReference>
<accession>A0ABY1NT44</accession>
<organism evidence="2 3">
    <name type="scientific">Shimia sagamensis</name>
    <dbReference type="NCBI Taxonomy" id="1566352"/>
    <lineage>
        <taxon>Bacteria</taxon>
        <taxon>Pseudomonadati</taxon>
        <taxon>Pseudomonadota</taxon>
        <taxon>Alphaproteobacteria</taxon>
        <taxon>Rhodobacterales</taxon>
        <taxon>Roseobacteraceae</taxon>
    </lineage>
</organism>
<comment type="caution">
    <text evidence="2">The sequence shown here is derived from an EMBL/GenBank/DDBJ whole genome shotgun (WGS) entry which is preliminary data.</text>
</comment>
<evidence type="ECO:0000313" key="3">
    <source>
        <dbReference type="Proteomes" id="UP001157961"/>
    </source>
</evidence>
<proteinExistence type="predicted"/>